<evidence type="ECO:0000256" key="3">
    <source>
        <dbReference type="ARBA" id="ARBA00022989"/>
    </source>
</evidence>
<keyword evidence="8" id="KW-1185">Reference proteome</keyword>
<keyword evidence="4 6" id="KW-0472">Membrane</keyword>
<keyword evidence="2 6" id="KW-0812">Transmembrane</keyword>
<evidence type="ECO:0000256" key="2">
    <source>
        <dbReference type="ARBA" id="ARBA00022692"/>
    </source>
</evidence>
<keyword evidence="3 6" id="KW-1133">Transmembrane helix</keyword>
<dbReference type="InterPro" id="IPR017452">
    <property type="entry name" value="GPCR_Rhodpsn_7TM"/>
</dbReference>
<feature type="region of interest" description="Disordered" evidence="5">
    <location>
        <begin position="358"/>
        <end position="378"/>
    </location>
</feature>
<dbReference type="InterPro" id="IPR053219">
    <property type="entry name" value="GPCR_Dmsr-1"/>
</dbReference>
<dbReference type="PANTHER" id="PTHR46273">
    <property type="entry name" value="MYOSUPPRESSIN RECEPTOR 1, ISOFORM B-RELATED"/>
    <property type="match status" value="1"/>
</dbReference>
<reference evidence="9" key="1">
    <citation type="submission" date="2022-11" db="UniProtKB">
        <authorList>
            <consortium name="WormBaseParasite"/>
        </authorList>
    </citation>
    <scope>IDENTIFICATION</scope>
</reference>
<dbReference type="AlphaFoldDB" id="A0A915ERJ6"/>
<dbReference type="GO" id="GO:0005886">
    <property type="term" value="C:plasma membrane"/>
    <property type="evidence" value="ECO:0007669"/>
    <property type="project" value="TreeGrafter"/>
</dbReference>
<evidence type="ECO:0000259" key="7">
    <source>
        <dbReference type="PROSITE" id="PS50262"/>
    </source>
</evidence>
<dbReference type="Proteomes" id="UP000887574">
    <property type="component" value="Unplaced"/>
</dbReference>
<feature type="transmembrane region" description="Helical" evidence="6">
    <location>
        <begin position="96"/>
        <end position="120"/>
    </location>
</feature>
<dbReference type="PANTHER" id="PTHR46273:SF16">
    <property type="entry name" value="G-PROTEIN COUPLED RECEPTORS FAMILY 1 PROFILE DOMAIN-CONTAINING PROTEIN"/>
    <property type="match status" value="1"/>
</dbReference>
<feature type="domain" description="G-protein coupled receptors family 1 profile" evidence="7">
    <location>
        <begin position="84"/>
        <end position="200"/>
    </location>
</feature>
<dbReference type="SUPFAM" id="SSF81321">
    <property type="entry name" value="Family A G protein-coupled receptor-like"/>
    <property type="match status" value="1"/>
</dbReference>
<evidence type="ECO:0000313" key="9">
    <source>
        <dbReference type="WBParaSite" id="jg8195"/>
    </source>
</evidence>
<evidence type="ECO:0000256" key="1">
    <source>
        <dbReference type="ARBA" id="ARBA00004370"/>
    </source>
</evidence>
<accession>A0A915ERJ6</accession>
<feature type="transmembrane region" description="Helical" evidence="6">
    <location>
        <begin position="184"/>
        <end position="203"/>
    </location>
</feature>
<dbReference type="InterPro" id="IPR019427">
    <property type="entry name" value="7TM_GPCR_serpentine_rcpt_Srw"/>
</dbReference>
<dbReference type="Gene3D" id="1.20.1070.10">
    <property type="entry name" value="Rhodopsin 7-helix transmembrane proteins"/>
    <property type="match status" value="1"/>
</dbReference>
<evidence type="ECO:0000256" key="6">
    <source>
        <dbReference type="SAM" id="Phobius"/>
    </source>
</evidence>
<comment type="subcellular location">
    <subcellularLocation>
        <location evidence="1">Membrane</location>
    </subcellularLocation>
</comment>
<dbReference type="PROSITE" id="PS50262">
    <property type="entry name" value="G_PROTEIN_RECEP_F1_2"/>
    <property type="match status" value="1"/>
</dbReference>
<feature type="compositionally biased region" description="Basic and acidic residues" evidence="5">
    <location>
        <begin position="360"/>
        <end position="378"/>
    </location>
</feature>
<dbReference type="WBParaSite" id="jg8195">
    <property type="protein sequence ID" value="jg8195"/>
    <property type="gene ID" value="jg8195"/>
</dbReference>
<dbReference type="Pfam" id="PF10324">
    <property type="entry name" value="7TM_GPCR_Srw"/>
    <property type="match status" value="1"/>
</dbReference>
<name>A0A915ERJ6_9BILA</name>
<feature type="transmembrane region" description="Helical" evidence="6">
    <location>
        <begin position="141"/>
        <end position="164"/>
    </location>
</feature>
<evidence type="ECO:0000256" key="4">
    <source>
        <dbReference type="ARBA" id="ARBA00023136"/>
    </source>
</evidence>
<dbReference type="GO" id="GO:0008528">
    <property type="term" value="F:G protein-coupled peptide receptor activity"/>
    <property type="evidence" value="ECO:0007669"/>
    <property type="project" value="InterPro"/>
</dbReference>
<evidence type="ECO:0000313" key="8">
    <source>
        <dbReference type="Proteomes" id="UP000887574"/>
    </source>
</evidence>
<proteinExistence type="predicted"/>
<protein>
    <submittedName>
        <fullName evidence="9">G-protein coupled receptors family 1 profile domain-containing protein</fullName>
    </submittedName>
</protein>
<sequence length="509" mass="56897">MEVPSAIFLPCLRPSAFDEINSTSSSLDDHKDLVEEDYSASNNHTFARKSSFITSTTPIPQELIEELSESTETLFTVRAQENDCMKLKLAFWSNGMIFKVVPCLLLTVSIVALLNIIADVSHKRRNLAQVMKKKVPKDHTTPMLAAVLSIFLIAELPQGVMLVLTGIFSSETFHKKIYLPLGDFMDILSLLNSAIGFLIYVGMSRKFRSVFFQLFFSCLRWTFIVNKTSSGCFQFHVERGPQNGSGETGDRPSAFFNCNPKDKGDRLCQYRNLQHRSSRFTTNDNTRTEQLSHYPSTTSTLNAYGGLCAAATASAAAQLGSHLMFFDSSQTVSVKLPVQSSHLLSPQNAYLMPPSTKPPILKDSHSSVDTTETPRNELTVDSKPAKRISFNLSYNDSHSNTSKSGLLPLYFAVKKQNQQVAQQSTSHILPDPNSTMTYETENVKSEKKTVTVKTVKKNSVIGVMRRLFWPDEEIEAEIYKQNVDCVGSTSPQRKRTILQTELNLVGTFY</sequence>
<organism evidence="8 9">
    <name type="scientific">Ditylenchus dipsaci</name>
    <dbReference type="NCBI Taxonomy" id="166011"/>
    <lineage>
        <taxon>Eukaryota</taxon>
        <taxon>Metazoa</taxon>
        <taxon>Ecdysozoa</taxon>
        <taxon>Nematoda</taxon>
        <taxon>Chromadorea</taxon>
        <taxon>Rhabditida</taxon>
        <taxon>Tylenchina</taxon>
        <taxon>Tylenchomorpha</taxon>
        <taxon>Sphaerularioidea</taxon>
        <taxon>Anguinidae</taxon>
        <taxon>Anguininae</taxon>
        <taxon>Ditylenchus</taxon>
    </lineage>
</organism>
<evidence type="ECO:0000256" key="5">
    <source>
        <dbReference type="SAM" id="MobiDB-lite"/>
    </source>
</evidence>